<dbReference type="InterPro" id="IPR008947">
    <property type="entry name" value="PLipase_C/P1_nuclease_dom_sf"/>
</dbReference>
<feature type="signal peptide" evidence="7">
    <location>
        <begin position="1"/>
        <end position="21"/>
    </location>
</feature>
<name>A0ABX1CIH5_9SPHN</name>
<keyword evidence="2" id="KW-0479">Metal-binding</keyword>
<dbReference type="Proteomes" id="UP000732399">
    <property type="component" value="Unassembled WGS sequence"/>
</dbReference>
<evidence type="ECO:0000256" key="1">
    <source>
        <dbReference type="ARBA" id="ARBA00022722"/>
    </source>
</evidence>
<evidence type="ECO:0000256" key="6">
    <source>
        <dbReference type="ARBA" id="ARBA00023180"/>
    </source>
</evidence>
<dbReference type="SUPFAM" id="SSF48537">
    <property type="entry name" value="Phospholipase C/P1 nuclease"/>
    <property type="match status" value="1"/>
</dbReference>
<evidence type="ECO:0000313" key="9">
    <source>
        <dbReference type="Proteomes" id="UP000732399"/>
    </source>
</evidence>
<sequence length="282" mass="31228">MRLFLLTIAAAAVLSPNPALAWGKTGHRVVAAIAQEHLSWRARAGVRRIFGVETLAEAANWPDTMKSDPSPFWQKTSGPWHYVTVPEGRTYAEVGAPAEGDAATALARYAAVIRDGAASCADRQTALRFIVHLVGDLHQPLHAGNATDRGGNDVKVTWFGRATNLHSVWDSALVDEQQLSFSEMAASLDAHVTRTQARDWRQVDPAVWIAESTRLRDLIYPADPALSYRYVYDNTPRMERRLQMGGIRLAAYLDDLFARGGNPRRCATARSWVDAEVWATRH</sequence>
<dbReference type="InterPro" id="IPR003154">
    <property type="entry name" value="S1/P1nuclease"/>
</dbReference>
<evidence type="ECO:0000256" key="2">
    <source>
        <dbReference type="ARBA" id="ARBA00022723"/>
    </source>
</evidence>
<dbReference type="RefSeq" id="WP_168133327.1">
    <property type="nucleotide sequence ID" value="NZ_JAAVJH010000002.1"/>
</dbReference>
<feature type="chain" id="PRO_5045067256" evidence="7">
    <location>
        <begin position="22"/>
        <end position="282"/>
    </location>
</feature>
<organism evidence="8 9">
    <name type="scientific">Sphingomonas corticis</name>
    <dbReference type="NCBI Taxonomy" id="2722791"/>
    <lineage>
        <taxon>Bacteria</taxon>
        <taxon>Pseudomonadati</taxon>
        <taxon>Pseudomonadota</taxon>
        <taxon>Alphaproteobacteria</taxon>
        <taxon>Sphingomonadales</taxon>
        <taxon>Sphingomonadaceae</taxon>
        <taxon>Sphingomonas</taxon>
    </lineage>
</organism>
<comment type="caution">
    <text evidence="8">The sequence shown here is derived from an EMBL/GenBank/DDBJ whole genome shotgun (WGS) entry which is preliminary data.</text>
</comment>
<keyword evidence="4" id="KW-0378">Hydrolase</keyword>
<dbReference type="Gene3D" id="1.10.575.10">
    <property type="entry name" value="P1 Nuclease"/>
    <property type="match status" value="1"/>
</dbReference>
<keyword evidence="6" id="KW-0325">Glycoprotein</keyword>
<keyword evidence="1" id="KW-0540">Nuclease</keyword>
<dbReference type="PANTHER" id="PTHR33146:SF26">
    <property type="entry name" value="ENDONUCLEASE 4"/>
    <property type="match status" value="1"/>
</dbReference>
<dbReference type="CDD" id="cd11010">
    <property type="entry name" value="S1-P1_nuclease"/>
    <property type="match status" value="1"/>
</dbReference>
<dbReference type="Pfam" id="PF02265">
    <property type="entry name" value="S1-P1_nuclease"/>
    <property type="match status" value="1"/>
</dbReference>
<keyword evidence="5" id="KW-1015">Disulfide bond</keyword>
<reference evidence="8 9" key="1">
    <citation type="submission" date="2020-03" db="EMBL/GenBank/DDBJ databases">
        <authorList>
            <person name="Wang L."/>
            <person name="He N."/>
            <person name="Li Y."/>
            <person name="Fang Y."/>
            <person name="Zhang F."/>
        </authorList>
    </citation>
    <scope>NUCLEOTIDE SEQUENCE [LARGE SCALE GENOMIC DNA]</scope>
    <source>
        <strain evidence="8 9">36D10-4-7</strain>
    </source>
</reference>
<keyword evidence="9" id="KW-1185">Reference proteome</keyword>
<gene>
    <name evidence="8" type="ORF">HBH26_04130</name>
</gene>
<keyword evidence="3" id="KW-0255">Endonuclease</keyword>
<dbReference type="PANTHER" id="PTHR33146">
    <property type="entry name" value="ENDONUCLEASE 4"/>
    <property type="match status" value="1"/>
</dbReference>
<protein>
    <submittedName>
        <fullName evidence="8">S1/P1 nuclease</fullName>
    </submittedName>
</protein>
<evidence type="ECO:0000256" key="3">
    <source>
        <dbReference type="ARBA" id="ARBA00022759"/>
    </source>
</evidence>
<evidence type="ECO:0000256" key="5">
    <source>
        <dbReference type="ARBA" id="ARBA00023157"/>
    </source>
</evidence>
<keyword evidence="7" id="KW-0732">Signal</keyword>
<proteinExistence type="predicted"/>
<evidence type="ECO:0000256" key="7">
    <source>
        <dbReference type="SAM" id="SignalP"/>
    </source>
</evidence>
<evidence type="ECO:0000313" key="8">
    <source>
        <dbReference type="EMBL" id="NJR77805.1"/>
    </source>
</evidence>
<evidence type="ECO:0000256" key="4">
    <source>
        <dbReference type="ARBA" id="ARBA00022801"/>
    </source>
</evidence>
<accession>A0ABX1CIH5</accession>
<dbReference type="EMBL" id="JAAVJH010000002">
    <property type="protein sequence ID" value="NJR77805.1"/>
    <property type="molecule type" value="Genomic_DNA"/>
</dbReference>